<dbReference type="Gene3D" id="1.25.10.10">
    <property type="entry name" value="Leucine-rich Repeat Variant"/>
    <property type="match status" value="2"/>
</dbReference>
<feature type="region of interest" description="Disordered" evidence="1">
    <location>
        <begin position="510"/>
        <end position="598"/>
    </location>
</feature>
<feature type="compositionally biased region" description="Basic and acidic residues" evidence="1">
    <location>
        <begin position="561"/>
        <end position="571"/>
    </location>
</feature>
<dbReference type="GO" id="GO:0008017">
    <property type="term" value="F:microtubule binding"/>
    <property type="evidence" value="ECO:0007669"/>
    <property type="project" value="TreeGrafter"/>
</dbReference>
<sequence length="598" mass="66601">MDEEEIARQLHDPSFDRRTDILEQLRAASRRNGGRLPFSNKPAIFEAVGQTLADSNWHVRNQSIQLLHELVPQFGDELDDCMRLVVSRLVGCVGDSNVSIRRAAIQTLHVYMKHTRDVSSVLQAVVAHGLENSEPRVRKEVTIALPVLCTPDFARTDFFSVTQALCKRLLDPGEQQSHALLSLEKIRGLVGEQVFNSYVHRLSPPMRRFYFKLTDHTEDENFNGHHPRMNDTSSNHYEFGVVPSHVMDKLSDQSNFRTRAQAVEELKQTIRDLQDPSALAPHVPAFIQFLTNLLDDSNFKITTVTLEILGLLVQRLGRGMEPHLQAMTAALAKRMGDNKIVVRQAIMKDVMQLMQALSPRTTLAAILDNLAHRNSRVRQETLNICIASLLTFPSYDFDLGEICQRIAHTLVDPKRQVRQASLECFANLAQTMGPGKMQPLVQAVDSVELSCEGDGVMAAVQARLARRQLPRLSVDGLVDYAILIPSSASSARGASTPQGADLDWILSASGGSGSSARSSRNEVMELESVTSSARSTPVHPDNSHGPSPRRHLSAGKSRNRLPWEEAAEQHNDNNTANPQVRKINRKSIENQPIVNSRF</sequence>
<name>R7U327_CAPTE</name>
<dbReference type="GO" id="GO:0005929">
    <property type="term" value="C:cilium"/>
    <property type="evidence" value="ECO:0007669"/>
    <property type="project" value="TreeGrafter"/>
</dbReference>
<evidence type="ECO:0000313" key="4">
    <source>
        <dbReference type="EnsemblMetazoa" id="CapteP91714"/>
    </source>
</evidence>
<gene>
    <name evidence="3" type="ORF">CAPTEDRAFT_91714</name>
</gene>
<dbReference type="SUPFAM" id="SSF48371">
    <property type="entry name" value="ARM repeat"/>
    <property type="match status" value="1"/>
</dbReference>
<reference evidence="3 5" key="2">
    <citation type="journal article" date="2013" name="Nature">
        <title>Insights into bilaterian evolution from three spiralian genomes.</title>
        <authorList>
            <person name="Simakov O."/>
            <person name="Marletaz F."/>
            <person name="Cho S.J."/>
            <person name="Edsinger-Gonzales E."/>
            <person name="Havlak P."/>
            <person name="Hellsten U."/>
            <person name="Kuo D.H."/>
            <person name="Larsson T."/>
            <person name="Lv J."/>
            <person name="Arendt D."/>
            <person name="Savage R."/>
            <person name="Osoegawa K."/>
            <person name="de Jong P."/>
            <person name="Grimwood J."/>
            <person name="Chapman J.A."/>
            <person name="Shapiro H."/>
            <person name="Aerts A."/>
            <person name="Otillar R.P."/>
            <person name="Terry A.Y."/>
            <person name="Boore J.L."/>
            <person name="Grigoriev I.V."/>
            <person name="Lindberg D.R."/>
            <person name="Seaver E.C."/>
            <person name="Weisblat D.A."/>
            <person name="Putnam N.H."/>
            <person name="Rokhsar D.S."/>
        </authorList>
    </citation>
    <scope>NUCLEOTIDE SEQUENCE</scope>
    <source>
        <strain evidence="3 5">I ESC-2004</strain>
    </source>
</reference>
<dbReference type="PANTHER" id="PTHR21567">
    <property type="entry name" value="CLASP"/>
    <property type="match status" value="1"/>
</dbReference>
<dbReference type="EMBL" id="AMQN01009690">
    <property type="status" value="NOT_ANNOTATED_CDS"/>
    <property type="molecule type" value="Genomic_DNA"/>
</dbReference>
<feature type="domain" description="TOG" evidence="2">
    <location>
        <begin position="228"/>
        <end position="466"/>
    </location>
</feature>
<reference evidence="4" key="3">
    <citation type="submission" date="2015-06" db="UniProtKB">
        <authorList>
            <consortium name="EnsemblMetazoa"/>
        </authorList>
    </citation>
    <scope>IDENTIFICATION</scope>
</reference>
<dbReference type="OMA" id="KIAMCLR"/>
<dbReference type="EMBL" id="KB305961">
    <property type="protein sequence ID" value="ELU00496.1"/>
    <property type="molecule type" value="Genomic_DNA"/>
</dbReference>
<dbReference type="InterPro" id="IPR034085">
    <property type="entry name" value="TOG"/>
</dbReference>
<keyword evidence="5" id="KW-1185">Reference proteome</keyword>
<feature type="compositionally biased region" description="Basic residues" evidence="1">
    <location>
        <begin position="547"/>
        <end position="559"/>
    </location>
</feature>
<dbReference type="GO" id="GO:0005881">
    <property type="term" value="C:cytoplasmic microtubule"/>
    <property type="evidence" value="ECO:0007669"/>
    <property type="project" value="TreeGrafter"/>
</dbReference>
<feature type="domain" description="TOG" evidence="2">
    <location>
        <begin position="2"/>
        <end position="223"/>
    </location>
</feature>
<dbReference type="Pfam" id="PF21040">
    <property type="entry name" value="CEP104-like_TOG"/>
    <property type="match status" value="1"/>
</dbReference>
<dbReference type="HOGENOM" id="CLU_021460_0_0_1"/>
<accession>R7U327</accession>
<dbReference type="GO" id="GO:0000226">
    <property type="term" value="P:microtubule cytoskeleton organization"/>
    <property type="evidence" value="ECO:0007669"/>
    <property type="project" value="TreeGrafter"/>
</dbReference>
<dbReference type="PANTHER" id="PTHR21567:SF87">
    <property type="entry name" value="CRESCERIN-LIKE PROTEIN CHE-12"/>
    <property type="match status" value="1"/>
</dbReference>
<dbReference type="InterPro" id="IPR011989">
    <property type="entry name" value="ARM-like"/>
</dbReference>
<dbReference type="Proteomes" id="UP000014760">
    <property type="component" value="Unassembled WGS sequence"/>
</dbReference>
<proteinExistence type="predicted"/>
<dbReference type="SMART" id="SM01349">
    <property type="entry name" value="TOG"/>
    <property type="match status" value="2"/>
</dbReference>
<dbReference type="Pfam" id="PF24714">
    <property type="entry name" value="TOR1L1_N"/>
    <property type="match status" value="1"/>
</dbReference>
<dbReference type="EnsemblMetazoa" id="CapteT91714">
    <property type="protein sequence ID" value="CapteP91714"/>
    <property type="gene ID" value="CapteG91714"/>
</dbReference>
<dbReference type="InterPro" id="IPR057600">
    <property type="entry name" value="TORTIFOLIA1/SINE1-2_N"/>
</dbReference>
<dbReference type="OrthoDB" id="63891at2759"/>
<dbReference type="AlphaFoldDB" id="R7U327"/>
<evidence type="ECO:0000259" key="2">
    <source>
        <dbReference type="SMART" id="SM01349"/>
    </source>
</evidence>
<feature type="compositionally biased region" description="Polar residues" evidence="1">
    <location>
        <begin position="589"/>
        <end position="598"/>
    </location>
</feature>
<evidence type="ECO:0000313" key="5">
    <source>
        <dbReference type="Proteomes" id="UP000014760"/>
    </source>
</evidence>
<reference evidence="5" key="1">
    <citation type="submission" date="2012-12" db="EMBL/GenBank/DDBJ databases">
        <authorList>
            <person name="Hellsten U."/>
            <person name="Grimwood J."/>
            <person name="Chapman J.A."/>
            <person name="Shapiro H."/>
            <person name="Aerts A."/>
            <person name="Otillar R.P."/>
            <person name="Terry A.Y."/>
            <person name="Boore J.L."/>
            <person name="Simakov O."/>
            <person name="Marletaz F."/>
            <person name="Cho S.-J."/>
            <person name="Edsinger-Gonzales E."/>
            <person name="Havlak P."/>
            <person name="Kuo D.-H."/>
            <person name="Larsson T."/>
            <person name="Lv J."/>
            <person name="Arendt D."/>
            <person name="Savage R."/>
            <person name="Osoegawa K."/>
            <person name="de Jong P."/>
            <person name="Lindberg D.R."/>
            <person name="Seaver E.C."/>
            <person name="Weisblat D.A."/>
            <person name="Putnam N.H."/>
            <person name="Grigoriev I.V."/>
            <person name="Rokhsar D.S."/>
        </authorList>
    </citation>
    <scope>NUCLEOTIDE SEQUENCE</scope>
    <source>
        <strain evidence="5">I ESC-2004</strain>
    </source>
</reference>
<protein>
    <recommendedName>
        <fullName evidence="2">TOG domain-containing protein</fullName>
    </recommendedName>
</protein>
<evidence type="ECO:0000256" key="1">
    <source>
        <dbReference type="SAM" id="MobiDB-lite"/>
    </source>
</evidence>
<evidence type="ECO:0000313" key="3">
    <source>
        <dbReference type="EMBL" id="ELU00496.1"/>
    </source>
</evidence>
<dbReference type="InterPro" id="IPR016024">
    <property type="entry name" value="ARM-type_fold"/>
</dbReference>
<organism evidence="3">
    <name type="scientific">Capitella teleta</name>
    <name type="common">Polychaete worm</name>
    <dbReference type="NCBI Taxonomy" id="283909"/>
    <lineage>
        <taxon>Eukaryota</taxon>
        <taxon>Metazoa</taxon>
        <taxon>Spiralia</taxon>
        <taxon>Lophotrochozoa</taxon>
        <taxon>Annelida</taxon>
        <taxon>Polychaeta</taxon>
        <taxon>Sedentaria</taxon>
        <taxon>Scolecida</taxon>
        <taxon>Capitellidae</taxon>
        <taxon>Capitella</taxon>
    </lineage>
</organism>